<dbReference type="InterPro" id="IPR019774">
    <property type="entry name" value="Aromatic-AA_hydroxylase_C"/>
</dbReference>
<evidence type="ECO:0000313" key="10">
    <source>
        <dbReference type="Proteomes" id="UP000640583"/>
    </source>
</evidence>
<dbReference type="GO" id="GO:0004505">
    <property type="term" value="F:phenylalanine 4-monooxygenase activity"/>
    <property type="evidence" value="ECO:0007669"/>
    <property type="project" value="UniProtKB-EC"/>
</dbReference>
<dbReference type="InterPro" id="IPR001273">
    <property type="entry name" value="ArAA_hydroxylase"/>
</dbReference>
<keyword evidence="5 7" id="KW-0408">Iron</keyword>
<dbReference type="RefSeq" id="WP_228850025.1">
    <property type="nucleotide sequence ID" value="NZ_JADCKQ010000018.1"/>
</dbReference>
<dbReference type="NCBIfam" id="NF008877">
    <property type="entry name" value="PRK11913.1-2"/>
    <property type="match status" value="1"/>
</dbReference>
<evidence type="ECO:0000256" key="1">
    <source>
        <dbReference type="ARBA" id="ARBA00001954"/>
    </source>
</evidence>
<dbReference type="SUPFAM" id="SSF56534">
    <property type="entry name" value="Aromatic aminoacid monoxygenases, catalytic and oligomerization domains"/>
    <property type="match status" value="1"/>
</dbReference>
<dbReference type="PROSITE" id="PS51410">
    <property type="entry name" value="BH4_AAA_HYDROXYL_2"/>
    <property type="match status" value="1"/>
</dbReference>
<evidence type="ECO:0000256" key="7">
    <source>
        <dbReference type="PIRSR" id="PIRSR601273-2"/>
    </source>
</evidence>
<dbReference type="Gene3D" id="1.10.800.10">
    <property type="entry name" value="Aromatic amino acid hydroxylase"/>
    <property type="match status" value="1"/>
</dbReference>
<dbReference type="PROSITE" id="PS00367">
    <property type="entry name" value="BH4_AAA_HYDROXYL_1"/>
    <property type="match status" value="1"/>
</dbReference>
<comment type="similarity">
    <text evidence="2">Belongs to the biopterin-dependent aromatic amino acid hydroxylase family.</text>
</comment>
<evidence type="ECO:0000313" key="9">
    <source>
        <dbReference type="EMBL" id="MBI1495319.1"/>
    </source>
</evidence>
<reference evidence="9" key="1">
    <citation type="submission" date="2020-10" db="EMBL/GenBank/DDBJ databases">
        <title>Paenihalocynthiibacter styelae gen. nov., sp. nov., isolated from stalked sea squirt Styela clava.</title>
        <authorList>
            <person name="Kim Y.-O."/>
            <person name="Yoon J.-H."/>
        </authorList>
    </citation>
    <scope>NUCLEOTIDE SEQUENCE</scope>
    <source>
        <strain evidence="9">MYP1-1</strain>
    </source>
</reference>
<proteinExistence type="inferred from homology"/>
<feature type="domain" description="Biopterin-dependent aromatic amino acid hydroxylase family profile" evidence="8">
    <location>
        <begin position="1"/>
        <end position="263"/>
    </location>
</feature>
<dbReference type="EMBL" id="JADCKQ010000018">
    <property type="protein sequence ID" value="MBI1495319.1"/>
    <property type="molecule type" value="Genomic_DNA"/>
</dbReference>
<feature type="binding site" evidence="7">
    <location>
        <position position="129"/>
    </location>
    <ligand>
        <name>Fe cation</name>
        <dbReference type="ChEBI" id="CHEBI:24875"/>
    </ligand>
</feature>
<evidence type="ECO:0000256" key="3">
    <source>
        <dbReference type="ARBA" id="ARBA00022723"/>
    </source>
</evidence>
<dbReference type="PANTHER" id="PTHR11473:SF24">
    <property type="entry name" value="PHENYLALANINE-4-HYDROXYLASE"/>
    <property type="match status" value="1"/>
</dbReference>
<evidence type="ECO:0000259" key="8">
    <source>
        <dbReference type="PROSITE" id="PS51410"/>
    </source>
</evidence>
<dbReference type="Proteomes" id="UP000640583">
    <property type="component" value="Unassembled WGS sequence"/>
</dbReference>
<dbReference type="PANTHER" id="PTHR11473">
    <property type="entry name" value="AROMATIC AMINO ACID HYDROXYLASE"/>
    <property type="match status" value="1"/>
</dbReference>
<keyword evidence="3 7" id="KW-0479">Metal-binding</keyword>
<dbReference type="InterPro" id="IPR036951">
    <property type="entry name" value="ArAA_hydroxylase_sf"/>
</dbReference>
<evidence type="ECO:0000256" key="6">
    <source>
        <dbReference type="ARBA" id="ARBA00023033"/>
    </source>
</evidence>
<feature type="binding site" evidence="7">
    <location>
        <position position="169"/>
    </location>
    <ligand>
        <name>Fe cation</name>
        <dbReference type="ChEBI" id="CHEBI:24875"/>
    </ligand>
</feature>
<keyword evidence="10" id="KW-1185">Reference proteome</keyword>
<comment type="cofactor">
    <cofactor evidence="1 7">
        <name>Fe(2+)</name>
        <dbReference type="ChEBI" id="CHEBI:29033"/>
    </cofactor>
</comment>
<gene>
    <name evidence="9" type="ORF">H1D41_16880</name>
</gene>
<dbReference type="GO" id="GO:0005506">
    <property type="term" value="F:iron ion binding"/>
    <property type="evidence" value="ECO:0007669"/>
    <property type="project" value="InterPro"/>
</dbReference>
<organism evidence="9 10">
    <name type="scientific">Halocynthiibacter styelae</name>
    <dbReference type="NCBI Taxonomy" id="2761955"/>
    <lineage>
        <taxon>Bacteria</taxon>
        <taxon>Pseudomonadati</taxon>
        <taxon>Pseudomonadota</taxon>
        <taxon>Alphaproteobacteria</taxon>
        <taxon>Rhodobacterales</taxon>
        <taxon>Paracoccaceae</taxon>
        <taxon>Halocynthiibacter</taxon>
    </lineage>
</organism>
<keyword evidence="6" id="KW-0503">Monooxygenase</keyword>
<keyword evidence="4 9" id="KW-0560">Oxidoreductase</keyword>
<dbReference type="EC" id="1.14.16.1" evidence="9"/>
<protein>
    <submittedName>
        <fullName evidence="9">Phenylalanine 4-monooxygenase</fullName>
        <ecNumber evidence="9">1.14.16.1</ecNumber>
    </submittedName>
</protein>
<evidence type="ECO:0000256" key="5">
    <source>
        <dbReference type="ARBA" id="ARBA00023004"/>
    </source>
</evidence>
<sequence length="263" mass="29485">MTKQTDNGYASLAPDAQGCYPYTEDDRTVWGTLFTRQMDALQGVMVDSYLEGIATLGLNAGNVPQVVDIDKRLNRLTGAGVEGVPALIAPTRFFNLLSDRKFPIATFLRRREHMDYIEEPDLFHEVFGHCPLLTNNAYCDFIERFGQQAQTLGKGYSWHMFRLFWFTVEFGLIHTKDGVRAYGAGIGSSPAEAENAMNGHAEVRDFDLMDVLRTPYRIDIVQPVYFAIESFEALTEALDQDLVALIDQAKSLGDHTPLFDQAA</sequence>
<dbReference type="Pfam" id="PF00351">
    <property type="entry name" value="Biopterin_H"/>
    <property type="match status" value="1"/>
</dbReference>
<feature type="binding site" evidence="7">
    <location>
        <position position="124"/>
    </location>
    <ligand>
        <name>Fe cation</name>
        <dbReference type="ChEBI" id="CHEBI:24875"/>
    </ligand>
</feature>
<name>A0A8J7J0N4_9RHOB</name>
<accession>A0A8J7J0N4</accession>
<comment type="caution">
    <text evidence="9">The sequence shown here is derived from an EMBL/GenBank/DDBJ whole genome shotgun (WGS) entry which is preliminary data.</text>
</comment>
<evidence type="ECO:0000256" key="2">
    <source>
        <dbReference type="ARBA" id="ARBA00009712"/>
    </source>
</evidence>
<dbReference type="PRINTS" id="PR00372">
    <property type="entry name" value="FYWHYDRXLASE"/>
</dbReference>
<evidence type="ECO:0000256" key="4">
    <source>
        <dbReference type="ARBA" id="ARBA00023002"/>
    </source>
</evidence>
<dbReference type="InterPro" id="IPR036329">
    <property type="entry name" value="Aro-AA_hydroxylase_C_sf"/>
</dbReference>
<dbReference type="AlphaFoldDB" id="A0A8J7J0N4"/>
<dbReference type="InterPro" id="IPR018301">
    <property type="entry name" value="ArAA_hydroxylase_Fe/CU_BS"/>
</dbReference>